<accession>A0A4Y9NKX5</accession>
<evidence type="ECO:0000313" key="4">
    <source>
        <dbReference type="Proteomes" id="UP000297700"/>
    </source>
</evidence>
<gene>
    <name evidence="3" type="ORF">E4K64_36475</name>
    <name evidence="2" type="ORF">E4K66_36295</name>
</gene>
<dbReference type="EMBL" id="SPQS01000040">
    <property type="protein sequence ID" value="TFV68530.1"/>
    <property type="molecule type" value="Genomic_DNA"/>
</dbReference>
<sequence length="268" mass="30084">MRELPWLRPGGRPYDPEYAAKIKVNPNGSADLSHGGQTTNITSRRYFDRVTYADWIGRSGVSSLASALALPGLKGAPAGWTPMRYVSPQAVLTVLDRVEGYVHSDLARKSKSSWNLSLDLRKRRTAQSLVSREQARDRQGCVIRREQKDRTQTMNLSANEIYARTKAAAQALASATTVHSMSARAKSPARSEQHVETASEIYTRRRAETRQRGPVYLRCKSRLRPEAWCGRAPMPYGLSAGFVLMSECFLRCSHSGDQRRPNSRRRAF</sequence>
<evidence type="ECO:0000313" key="2">
    <source>
        <dbReference type="EMBL" id="TFV30193.1"/>
    </source>
</evidence>
<organism evidence="2 5">
    <name type="scientific">Bradyrhizobium frederickii</name>
    <dbReference type="NCBI Taxonomy" id="2560054"/>
    <lineage>
        <taxon>Bacteria</taxon>
        <taxon>Pseudomonadati</taxon>
        <taxon>Pseudomonadota</taxon>
        <taxon>Alphaproteobacteria</taxon>
        <taxon>Hyphomicrobiales</taxon>
        <taxon>Nitrobacteraceae</taxon>
        <taxon>Bradyrhizobium</taxon>
    </lineage>
</organism>
<dbReference type="EMBL" id="SPQU01000039">
    <property type="protein sequence ID" value="TFV30193.1"/>
    <property type="molecule type" value="Genomic_DNA"/>
</dbReference>
<reference evidence="3 4" key="2">
    <citation type="submission" date="2019-03" db="EMBL/GenBank/DDBJ databases">
        <title>Bradyrhizobium strains diversity.</title>
        <authorList>
            <person name="Urquiaga M.C.O."/>
            <person name="Hungria M."/>
            <person name="Delamuta J.R.M."/>
            <person name="Klepa M.S."/>
        </authorList>
    </citation>
    <scope>NUCLEOTIDE SEQUENCE [LARGE SCALE GENOMIC DNA]</scope>
    <source>
        <strain evidence="3 4">CNPSo 3426</strain>
    </source>
</reference>
<dbReference type="Proteomes" id="UP000297700">
    <property type="component" value="Unassembled WGS sequence"/>
</dbReference>
<accession>A0A4Y9KQS9</accession>
<reference evidence="2 5" key="1">
    <citation type="submission" date="2019-03" db="EMBL/GenBank/DDBJ databases">
        <title>Bradyrhizobium strains diversity isolated from Chamaecrista fasciculata.</title>
        <authorList>
            <person name="Urquiaga M.C.O."/>
            <person name="Hungria M."/>
            <person name="Delamuta J.R.M."/>
        </authorList>
    </citation>
    <scope>NUCLEOTIDE SEQUENCE [LARGE SCALE GENOMIC DNA]</scope>
    <source>
        <strain evidence="2 5">CNPSo 3424</strain>
    </source>
</reference>
<feature type="compositionally biased region" description="Basic and acidic residues" evidence="1">
    <location>
        <begin position="133"/>
        <end position="148"/>
    </location>
</feature>
<comment type="caution">
    <text evidence="2">The sequence shown here is derived from an EMBL/GenBank/DDBJ whole genome shotgun (WGS) entry which is preliminary data.</text>
</comment>
<evidence type="ECO:0000313" key="5">
    <source>
        <dbReference type="Proteomes" id="UP000298225"/>
    </source>
</evidence>
<feature type="region of interest" description="Disordered" evidence="1">
    <location>
        <begin position="129"/>
        <end position="148"/>
    </location>
</feature>
<protein>
    <submittedName>
        <fullName evidence="2">Uncharacterized protein</fullName>
    </submittedName>
</protein>
<keyword evidence="5" id="KW-1185">Reference proteome</keyword>
<evidence type="ECO:0000256" key="1">
    <source>
        <dbReference type="SAM" id="MobiDB-lite"/>
    </source>
</evidence>
<evidence type="ECO:0000313" key="3">
    <source>
        <dbReference type="EMBL" id="TFV68530.1"/>
    </source>
</evidence>
<dbReference type="AlphaFoldDB" id="A0A4Y9KQS9"/>
<proteinExistence type="predicted"/>
<dbReference type="Proteomes" id="UP000298225">
    <property type="component" value="Unassembled WGS sequence"/>
</dbReference>
<name>A0A4Y9KQS9_9BRAD</name>